<organism evidence="2 3">
    <name type="scientific">Acuticoccus mangrovi</name>
    <dbReference type="NCBI Taxonomy" id="2796142"/>
    <lineage>
        <taxon>Bacteria</taxon>
        <taxon>Pseudomonadati</taxon>
        <taxon>Pseudomonadota</taxon>
        <taxon>Alphaproteobacteria</taxon>
        <taxon>Hyphomicrobiales</taxon>
        <taxon>Amorphaceae</taxon>
        <taxon>Acuticoccus</taxon>
    </lineage>
</organism>
<accession>A0A934ILQ1</accession>
<sequence>MRICVIGSSQMAAMKMAHDDGGTPADVGMRFMGRGGGRFRTIIADRRGISIDRRPDEKAGPNAMWVPLDAVVRYDEHDVFVVYGLLRLDGLLQARIEEQSANPRFTRSYIEKGVEGVFTGDPTLRIAGDIARWGGKPTYVLAAPLFAEKPTWTDGLPPEPLAEVDRLVAQRCADVGAIFVPQPAATIVENSHTAPEFARGLGDMGTLSRMEHDVVHMNPDYGRIVLDAVLQRIAADAAADPSAFTAPPAEQSGAPSAARGLSRFFRRSKSA</sequence>
<dbReference type="Proteomes" id="UP000609531">
    <property type="component" value="Unassembled WGS sequence"/>
</dbReference>
<evidence type="ECO:0000313" key="3">
    <source>
        <dbReference type="Proteomes" id="UP000609531"/>
    </source>
</evidence>
<dbReference type="RefSeq" id="WP_198883153.1">
    <property type="nucleotide sequence ID" value="NZ_JAEKJA010000013.1"/>
</dbReference>
<evidence type="ECO:0000313" key="2">
    <source>
        <dbReference type="EMBL" id="MBJ3777256.1"/>
    </source>
</evidence>
<reference evidence="2" key="1">
    <citation type="submission" date="2020-12" db="EMBL/GenBank/DDBJ databases">
        <title>Bacterial taxonomy.</title>
        <authorList>
            <person name="Pan X."/>
        </authorList>
    </citation>
    <scope>NUCLEOTIDE SEQUENCE</scope>
    <source>
        <strain evidence="2">B2012</strain>
    </source>
</reference>
<evidence type="ECO:0000256" key="1">
    <source>
        <dbReference type="SAM" id="MobiDB-lite"/>
    </source>
</evidence>
<dbReference type="AlphaFoldDB" id="A0A934ILQ1"/>
<feature type="compositionally biased region" description="Low complexity" evidence="1">
    <location>
        <begin position="240"/>
        <end position="249"/>
    </location>
</feature>
<feature type="region of interest" description="Disordered" evidence="1">
    <location>
        <begin position="240"/>
        <end position="271"/>
    </location>
</feature>
<protein>
    <submittedName>
        <fullName evidence="2">Uncharacterized protein</fullName>
    </submittedName>
</protein>
<proteinExistence type="predicted"/>
<name>A0A934ILQ1_9HYPH</name>
<comment type="caution">
    <text evidence="2">The sequence shown here is derived from an EMBL/GenBank/DDBJ whole genome shotgun (WGS) entry which is preliminary data.</text>
</comment>
<dbReference type="EMBL" id="JAEKJA010000013">
    <property type="protein sequence ID" value="MBJ3777256.1"/>
    <property type="molecule type" value="Genomic_DNA"/>
</dbReference>
<keyword evidence="3" id="KW-1185">Reference proteome</keyword>
<gene>
    <name evidence="2" type="ORF">JCR33_16230</name>
</gene>